<name>A0A7E4VJ79_PANRE</name>
<dbReference type="Pfam" id="PF00147">
    <property type="entry name" value="Fibrinogen_C"/>
    <property type="match status" value="1"/>
</dbReference>
<evidence type="ECO:0000259" key="2">
    <source>
        <dbReference type="PROSITE" id="PS51406"/>
    </source>
</evidence>
<keyword evidence="1" id="KW-0732">Signal</keyword>
<proteinExistence type="predicted"/>
<dbReference type="PANTHER" id="PTHR19143:SF444">
    <property type="entry name" value="PROTEIN SCABROUS"/>
    <property type="match status" value="1"/>
</dbReference>
<dbReference type="SMART" id="SM00186">
    <property type="entry name" value="FBG"/>
    <property type="match status" value="1"/>
</dbReference>
<dbReference type="Proteomes" id="UP000492821">
    <property type="component" value="Unassembled WGS sequence"/>
</dbReference>
<feature type="chain" id="PRO_5029001528" evidence="1">
    <location>
        <begin position="20"/>
        <end position="462"/>
    </location>
</feature>
<dbReference type="InterPro" id="IPR002181">
    <property type="entry name" value="Fibrinogen_a/b/g_C_dom"/>
</dbReference>
<evidence type="ECO:0000256" key="1">
    <source>
        <dbReference type="SAM" id="SignalP"/>
    </source>
</evidence>
<keyword evidence="3" id="KW-1185">Reference proteome</keyword>
<dbReference type="InterPro" id="IPR036056">
    <property type="entry name" value="Fibrinogen-like_C"/>
</dbReference>
<accession>A0A7E4VJ79</accession>
<evidence type="ECO:0000313" key="3">
    <source>
        <dbReference type="Proteomes" id="UP000492821"/>
    </source>
</evidence>
<dbReference type="GO" id="GO:0005615">
    <property type="term" value="C:extracellular space"/>
    <property type="evidence" value="ECO:0007669"/>
    <property type="project" value="TreeGrafter"/>
</dbReference>
<sequence>MGLYLFAATLAVLSTVANADYVISLQLNEYNVGQGFLADGNHCSDYWFRGSKCNINLKVGIGFSPSDTTCDKIVDLGNVTTNANRVVFGDDSVYKDWSNPMLFPGTGLYQGFVLCVEANDGRGTTVQLIDSFTSPPVPATSQADFTFYSHPRSNSPEPTLVGFAWIVKGDVPDPHPTPSTPAPPSTTTVFGQTTTTTAPPIVYHDCNDVVNNGKTSGVYSIQLPNGETVDVYCEIDSKTKTAETVIQSRGETNAAEYPIETLNFDGFTKPYGEASATGNFWLGLENMHSLTTSKAYNMVIRVCCGNKLVTTQFYDNVTVGDADSKYIINGIAEQPYGLGFKNPSTDFGKKFSANDEYNSVVPPAICKIAAKNGTTNEYIGGWWFGTCANNLNGHYYAHDNEAFSDKETCTLNKTLSANGPGIELQLGSPVAPPLYDYHSYTRVRMSLYTPSPGIVPNSNICK</sequence>
<feature type="domain" description="Fibrinogen C-terminal" evidence="2">
    <location>
        <begin position="197"/>
        <end position="396"/>
    </location>
</feature>
<dbReference type="PANTHER" id="PTHR19143">
    <property type="entry name" value="FIBRINOGEN/TENASCIN/ANGIOPOEITIN"/>
    <property type="match status" value="1"/>
</dbReference>
<dbReference type="AlphaFoldDB" id="A0A7E4VJ79"/>
<feature type="signal peptide" evidence="1">
    <location>
        <begin position="1"/>
        <end position="19"/>
    </location>
</feature>
<dbReference type="Gene3D" id="3.90.215.10">
    <property type="entry name" value="Gamma Fibrinogen, chain A, domain 1"/>
    <property type="match status" value="1"/>
</dbReference>
<protein>
    <submittedName>
        <fullName evidence="4">Fibrinogen C-terminal domain-containing protein</fullName>
    </submittedName>
</protein>
<dbReference type="WBParaSite" id="Pan_g21841.t1">
    <property type="protein sequence ID" value="Pan_g21841.t1"/>
    <property type="gene ID" value="Pan_g21841"/>
</dbReference>
<reference evidence="4" key="2">
    <citation type="submission" date="2020-10" db="UniProtKB">
        <authorList>
            <consortium name="WormBaseParasite"/>
        </authorList>
    </citation>
    <scope>IDENTIFICATION</scope>
</reference>
<reference evidence="3" key="1">
    <citation type="journal article" date="2013" name="Genetics">
        <title>The draft genome and transcriptome of Panagrellus redivivus are shaped by the harsh demands of a free-living lifestyle.</title>
        <authorList>
            <person name="Srinivasan J."/>
            <person name="Dillman A.R."/>
            <person name="Macchietto M.G."/>
            <person name="Heikkinen L."/>
            <person name="Lakso M."/>
            <person name="Fracchia K.M."/>
            <person name="Antoshechkin I."/>
            <person name="Mortazavi A."/>
            <person name="Wong G."/>
            <person name="Sternberg P.W."/>
        </authorList>
    </citation>
    <scope>NUCLEOTIDE SEQUENCE [LARGE SCALE GENOMIC DNA]</scope>
    <source>
        <strain evidence="3">MT8872</strain>
    </source>
</reference>
<dbReference type="PROSITE" id="PS51406">
    <property type="entry name" value="FIBRINOGEN_C_2"/>
    <property type="match status" value="1"/>
</dbReference>
<organism evidence="3 4">
    <name type="scientific">Panagrellus redivivus</name>
    <name type="common">Microworm</name>
    <dbReference type="NCBI Taxonomy" id="6233"/>
    <lineage>
        <taxon>Eukaryota</taxon>
        <taxon>Metazoa</taxon>
        <taxon>Ecdysozoa</taxon>
        <taxon>Nematoda</taxon>
        <taxon>Chromadorea</taxon>
        <taxon>Rhabditida</taxon>
        <taxon>Tylenchina</taxon>
        <taxon>Panagrolaimomorpha</taxon>
        <taxon>Panagrolaimoidea</taxon>
        <taxon>Panagrolaimidae</taxon>
        <taxon>Panagrellus</taxon>
    </lineage>
</organism>
<dbReference type="SUPFAM" id="SSF56496">
    <property type="entry name" value="Fibrinogen C-terminal domain-like"/>
    <property type="match status" value="1"/>
</dbReference>
<dbReference type="InterPro" id="IPR050373">
    <property type="entry name" value="Fibrinogen_C-term_domain"/>
</dbReference>
<evidence type="ECO:0000313" key="4">
    <source>
        <dbReference type="WBParaSite" id="Pan_g21841.t1"/>
    </source>
</evidence>
<dbReference type="InterPro" id="IPR014716">
    <property type="entry name" value="Fibrinogen_a/b/g_C_1"/>
</dbReference>